<evidence type="ECO:0000313" key="5">
    <source>
        <dbReference type="Proteomes" id="UP001233172"/>
    </source>
</evidence>
<dbReference type="PROSITE" id="PS50222">
    <property type="entry name" value="EF_HAND_2"/>
    <property type="match status" value="2"/>
</dbReference>
<dbReference type="InterPro" id="IPR002048">
    <property type="entry name" value="EF_hand_dom"/>
</dbReference>
<dbReference type="PROSITE" id="PS00018">
    <property type="entry name" value="EF_HAND_1"/>
    <property type="match status" value="2"/>
</dbReference>
<protein>
    <recommendedName>
        <fullName evidence="3">EF-hand domain-containing protein</fullName>
    </recommendedName>
</protein>
<gene>
    <name evidence="4" type="ORF">Bpfe_013495</name>
</gene>
<reference evidence="4" key="1">
    <citation type="journal article" date="2023" name="PLoS Negl. Trop. Dis.">
        <title>A genome sequence for Biomphalaria pfeifferi, the major vector snail for the human-infecting parasite Schistosoma mansoni.</title>
        <authorList>
            <person name="Bu L."/>
            <person name="Lu L."/>
            <person name="Laidemitt M.R."/>
            <person name="Zhang S.M."/>
            <person name="Mutuku M."/>
            <person name="Mkoji G."/>
            <person name="Steinauer M."/>
            <person name="Loker E.S."/>
        </authorList>
    </citation>
    <scope>NUCLEOTIDE SEQUENCE</scope>
    <source>
        <strain evidence="4">KasaAsao</strain>
    </source>
</reference>
<keyword evidence="5" id="KW-1185">Reference proteome</keyword>
<sequence length="145" mass="16765">MSPVIYAAIALCFPALISAQFTLKPYNNTANILFRFSDLNADGFIDRSELETFFTDFDTNGDGRVSFQEYSSYVHNNQNDPEINAFYHTLYDVYDANNDRHVDHDDFVLLFDLMDFNGDKEVSRAEFVHYMTIILETVDHNLHGN</sequence>
<dbReference type="SUPFAM" id="SSF47473">
    <property type="entry name" value="EF-hand"/>
    <property type="match status" value="1"/>
</dbReference>
<feature type="domain" description="EF-hand" evidence="3">
    <location>
        <begin position="45"/>
        <end position="80"/>
    </location>
</feature>
<dbReference type="SMART" id="SM00054">
    <property type="entry name" value="EFh"/>
    <property type="match status" value="2"/>
</dbReference>
<dbReference type="Gene3D" id="1.10.238.10">
    <property type="entry name" value="EF-hand"/>
    <property type="match status" value="2"/>
</dbReference>
<organism evidence="4 5">
    <name type="scientific">Biomphalaria pfeifferi</name>
    <name type="common">Bloodfluke planorb</name>
    <name type="synonym">Freshwater snail</name>
    <dbReference type="NCBI Taxonomy" id="112525"/>
    <lineage>
        <taxon>Eukaryota</taxon>
        <taxon>Metazoa</taxon>
        <taxon>Spiralia</taxon>
        <taxon>Lophotrochozoa</taxon>
        <taxon>Mollusca</taxon>
        <taxon>Gastropoda</taxon>
        <taxon>Heterobranchia</taxon>
        <taxon>Euthyneura</taxon>
        <taxon>Panpulmonata</taxon>
        <taxon>Hygrophila</taxon>
        <taxon>Lymnaeoidea</taxon>
        <taxon>Planorbidae</taxon>
        <taxon>Biomphalaria</taxon>
    </lineage>
</organism>
<dbReference type="InterPro" id="IPR018247">
    <property type="entry name" value="EF_Hand_1_Ca_BS"/>
</dbReference>
<proteinExistence type="predicted"/>
<feature type="chain" id="PRO_5041980779" description="EF-hand domain-containing protein" evidence="2">
    <location>
        <begin position="20"/>
        <end position="145"/>
    </location>
</feature>
<dbReference type="Proteomes" id="UP001233172">
    <property type="component" value="Unassembled WGS sequence"/>
</dbReference>
<reference evidence="4" key="2">
    <citation type="submission" date="2023-04" db="EMBL/GenBank/DDBJ databases">
        <authorList>
            <person name="Bu L."/>
            <person name="Lu L."/>
            <person name="Laidemitt M.R."/>
            <person name="Zhang S.M."/>
            <person name="Mutuku M."/>
            <person name="Mkoji G."/>
            <person name="Steinauer M."/>
            <person name="Loker E.S."/>
        </authorList>
    </citation>
    <scope>NUCLEOTIDE SEQUENCE</scope>
    <source>
        <strain evidence="4">KasaAsao</strain>
        <tissue evidence="4">Whole Snail</tissue>
    </source>
</reference>
<comment type="caution">
    <text evidence="4">The sequence shown here is derived from an EMBL/GenBank/DDBJ whole genome shotgun (WGS) entry which is preliminary data.</text>
</comment>
<dbReference type="InterPro" id="IPR011992">
    <property type="entry name" value="EF-hand-dom_pair"/>
</dbReference>
<dbReference type="Pfam" id="PF13202">
    <property type="entry name" value="EF-hand_5"/>
    <property type="match status" value="1"/>
</dbReference>
<accession>A0AAD8BM61</accession>
<evidence type="ECO:0000256" key="1">
    <source>
        <dbReference type="ARBA" id="ARBA00022837"/>
    </source>
</evidence>
<name>A0AAD8BM61_BIOPF</name>
<feature type="signal peptide" evidence="2">
    <location>
        <begin position="1"/>
        <end position="19"/>
    </location>
</feature>
<keyword evidence="1" id="KW-0106">Calcium</keyword>
<feature type="domain" description="EF-hand" evidence="3">
    <location>
        <begin position="102"/>
        <end position="137"/>
    </location>
</feature>
<evidence type="ECO:0000256" key="2">
    <source>
        <dbReference type="SAM" id="SignalP"/>
    </source>
</evidence>
<dbReference type="GO" id="GO:0005509">
    <property type="term" value="F:calcium ion binding"/>
    <property type="evidence" value="ECO:0007669"/>
    <property type="project" value="InterPro"/>
</dbReference>
<evidence type="ECO:0000259" key="3">
    <source>
        <dbReference type="PROSITE" id="PS50222"/>
    </source>
</evidence>
<dbReference type="EMBL" id="JASAOG010000057">
    <property type="protein sequence ID" value="KAK0057131.1"/>
    <property type="molecule type" value="Genomic_DNA"/>
</dbReference>
<keyword evidence="2" id="KW-0732">Signal</keyword>
<evidence type="ECO:0000313" key="4">
    <source>
        <dbReference type="EMBL" id="KAK0057131.1"/>
    </source>
</evidence>
<dbReference type="AlphaFoldDB" id="A0AAD8BM61"/>